<dbReference type="Pfam" id="PF07947">
    <property type="entry name" value="YhhN"/>
    <property type="match status" value="1"/>
</dbReference>
<feature type="transmembrane region" description="Helical" evidence="9">
    <location>
        <begin position="239"/>
        <end position="257"/>
    </location>
</feature>
<evidence type="ECO:0000256" key="6">
    <source>
        <dbReference type="ARBA" id="ARBA00035673"/>
    </source>
</evidence>
<feature type="transmembrane region" description="Helical" evidence="9">
    <location>
        <begin position="105"/>
        <end position="128"/>
    </location>
</feature>
<dbReference type="PANTHER" id="PTHR31885">
    <property type="entry name" value="GH04784P"/>
    <property type="match status" value="1"/>
</dbReference>
<evidence type="ECO:0000256" key="1">
    <source>
        <dbReference type="ARBA" id="ARBA00004141"/>
    </source>
</evidence>
<organism evidence="10 11">
    <name type="scientific">Opisthorchis viverrini</name>
    <name type="common">Southeast Asian liver fluke</name>
    <dbReference type="NCBI Taxonomy" id="6198"/>
    <lineage>
        <taxon>Eukaryota</taxon>
        <taxon>Metazoa</taxon>
        <taxon>Spiralia</taxon>
        <taxon>Lophotrochozoa</taxon>
        <taxon>Platyhelminthes</taxon>
        <taxon>Trematoda</taxon>
        <taxon>Digenea</taxon>
        <taxon>Opisthorchiida</taxon>
        <taxon>Opisthorchiata</taxon>
        <taxon>Opisthorchiidae</taxon>
        <taxon>Opisthorchis</taxon>
    </lineage>
</organism>
<feature type="transmembrane region" description="Helical" evidence="9">
    <location>
        <begin position="277"/>
        <end position="294"/>
    </location>
</feature>
<feature type="transmembrane region" description="Helical" evidence="9">
    <location>
        <begin position="188"/>
        <end position="205"/>
    </location>
</feature>
<evidence type="ECO:0000313" key="10">
    <source>
        <dbReference type="EMBL" id="OON20829.1"/>
    </source>
</evidence>
<dbReference type="Proteomes" id="UP000243686">
    <property type="component" value="Unassembled WGS sequence"/>
</dbReference>
<evidence type="ECO:0000256" key="3">
    <source>
        <dbReference type="ARBA" id="ARBA00022692"/>
    </source>
</evidence>
<keyword evidence="5 9" id="KW-0472">Membrane</keyword>
<sequence>MWEKFSSVTSFVILALSPRYSHSPIPGVDSVGRSPFRDRGCVAQIFTFLQRLVHIYSVVYTSDKEELFWVYFSERLSVKCLGPRLVPFFKTFALFYVIYPEHETSVGYAFLKCAPILCLIGFVLMYGLRIPQKEAYAMKVLLGLAFSCIGDACLEFGRNGLKLGMGFFAMAHLLYVAAFGFRPRAVQLLIPLLCALGVVLSYCFSQLTIDFKVFCAIYGTILSLMIWRAGAQLFTRDGLLIPWTSISRALGAALFGLSDTLLAFELFRGPGTKLSFLILPTYYAAQMCITVSVVDRQLVSLKAGATPNQS</sequence>
<comment type="subcellular location">
    <subcellularLocation>
        <location evidence="1">Membrane</location>
        <topology evidence="1">Multi-pass membrane protein</topology>
    </subcellularLocation>
</comment>
<dbReference type="PANTHER" id="PTHR31885:SF6">
    <property type="entry name" value="GH04784P"/>
    <property type="match status" value="1"/>
</dbReference>
<comment type="similarity">
    <text evidence="2">Belongs to the TMEM86 family.</text>
</comment>
<feature type="transmembrane region" description="Helical" evidence="9">
    <location>
        <begin position="211"/>
        <end position="227"/>
    </location>
</feature>
<evidence type="ECO:0000256" key="7">
    <source>
        <dbReference type="ARBA" id="ARBA00049458"/>
    </source>
</evidence>
<gene>
    <name evidence="10" type="ORF">X801_03286</name>
</gene>
<name>A0A1S8X294_OPIVI</name>
<protein>
    <recommendedName>
        <fullName evidence="6">lysoplasmalogenase</fullName>
        <ecNumber evidence="6">3.3.2.2</ecNumber>
    </recommendedName>
</protein>
<reference evidence="10 11" key="1">
    <citation type="submission" date="2015-03" db="EMBL/GenBank/DDBJ databases">
        <title>Draft genome of the nematode, Opisthorchis viverrini.</title>
        <authorList>
            <person name="Mitreva M."/>
        </authorList>
    </citation>
    <scope>NUCLEOTIDE SEQUENCE [LARGE SCALE GENOMIC DNA]</scope>
    <source>
        <strain evidence="10">Khon Kaen</strain>
    </source>
</reference>
<dbReference type="EC" id="3.3.2.2" evidence="6"/>
<accession>A0A1S8X294</accession>
<dbReference type="InterPro" id="IPR012506">
    <property type="entry name" value="TMEM86B-like"/>
</dbReference>
<dbReference type="GO" id="GO:0047408">
    <property type="term" value="F:alkenylglycerophosphocholine hydrolase activity"/>
    <property type="evidence" value="ECO:0007669"/>
    <property type="project" value="UniProtKB-EC"/>
</dbReference>
<evidence type="ECO:0000256" key="5">
    <source>
        <dbReference type="ARBA" id="ARBA00023136"/>
    </source>
</evidence>
<evidence type="ECO:0000256" key="9">
    <source>
        <dbReference type="SAM" id="Phobius"/>
    </source>
</evidence>
<evidence type="ECO:0000256" key="8">
    <source>
        <dbReference type="ARBA" id="ARBA00049560"/>
    </source>
</evidence>
<feature type="transmembrane region" description="Helical" evidence="9">
    <location>
        <begin position="163"/>
        <end position="181"/>
    </location>
</feature>
<keyword evidence="3 9" id="KW-0812">Transmembrane</keyword>
<proteinExistence type="inferred from homology"/>
<keyword evidence="11" id="KW-1185">Reference proteome</keyword>
<evidence type="ECO:0000313" key="11">
    <source>
        <dbReference type="Proteomes" id="UP000243686"/>
    </source>
</evidence>
<dbReference type="GO" id="GO:0016020">
    <property type="term" value="C:membrane"/>
    <property type="evidence" value="ECO:0007669"/>
    <property type="project" value="UniProtKB-SubCell"/>
</dbReference>
<evidence type="ECO:0000256" key="4">
    <source>
        <dbReference type="ARBA" id="ARBA00022989"/>
    </source>
</evidence>
<comment type="catalytic activity">
    <reaction evidence="7">
        <text>a 1-O-(1Z-alkenyl)-sn-glycero-3-phosphoethanolamine + H2O = a 2,3-saturated aldehyde + sn-glycero-3-phosphoethanolamine</text>
        <dbReference type="Rhea" id="RHEA:16905"/>
        <dbReference type="ChEBI" id="CHEBI:15377"/>
        <dbReference type="ChEBI" id="CHEBI:73359"/>
        <dbReference type="ChEBI" id="CHEBI:77288"/>
        <dbReference type="ChEBI" id="CHEBI:143890"/>
        <dbReference type="EC" id="3.3.2.2"/>
    </reaction>
</comment>
<keyword evidence="4 9" id="KW-1133">Transmembrane helix</keyword>
<dbReference type="EMBL" id="KV892420">
    <property type="protein sequence ID" value="OON20829.1"/>
    <property type="molecule type" value="Genomic_DNA"/>
</dbReference>
<dbReference type="AlphaFoldDB" id="A0A1S8X294"/>
<evidence type="ECO:0000256" key="2">
    <source>
        <dbReference type="ARBA" id="ARBA00007375"/>
    </source>
</evidence>
<comment type="catalytic activity">
    <reaction evidence="8">
        <text>a 1-O-(1Z-alkenyl)-sn-glycero-3-phosphocholine + H2O = a 2,3-saturated aldehyde + sn-glycerol 3-phosphocholine</text>
        <dbReference type="Rhea" id="RHEA:22544"/>
        <dbReference type="ChEBI" id="CHEBI:15377"/>
        <dbReference type="ChEBI" id="CHEBI:16870"/>
        <dbReference type="ChEBI" id="CHEBI:73359"/>
        <dbReference type="ChEBI" id="CHEBI:77287"/>
        <dbReference type="EC" id="3.3.2.2"/>
    </reaction>
</comment>